<evidence type="ECO:0000313" key="2">
    <source>
        <dbReference type="EMBL" id="UYE92505.1"/>
    </source>
</evidence>
<evidence type="ECO:0000313" key="3">
    <source>
        <dbReference type="Proteomes" id="UP001232159"/>
    </source>
</evidence>
<name>A0AAE9P5T6_9CAUD</name>
<feature type="coiled-coil region" evidence="1">
    <location>
        <begin position="3"/>
        <end position="30"/>
    </location>
</feature>
<keyword evidence="1" id="KW-0175">Coiled coil</keyword>
<protein>
    <submittedName>
        <fullName evidence="2">Uncharacterized protein</fullName>
    </submittedName>
</protein>
<sequence>MLEKEMKEKINEMKKEIERTEKRLHNHHLLITALYKDFAEYIKEQLGEGFYDEDITEASKDALDVFFSTKKTLDIENHHIYKNSFELIYLEQAEQIRQDVFVGKILRR</sequence>
<keyword evidence="3" id="KW-1185">Reference proteome</keyword>
<reference evidence="2" key="1">
    <citation type="submission" date="2022-09" db="EMBL/GenBank/DDBJ databases">
        <authorList>
            <person name="Murray E."/>
            <person name="Buttimer C."/>
            <person name="Hill C."/>
        </authorList>
    </citation>
    <scope>NUCLEOTIDE SEQUENCE</scope>
</reference>
<dbReference type="Proteomes" id="UP001232159">
    <property type="component" value="Segment"/>
</dbReference>
<evidence type="ECO:0000256" key="1">
    <source>
        <dbReference type="SAM" id="Coils"/>
    </source>
</evidence>
<accession>A0AAE9P5T6</accession>
<gene>
    <name evidence="2" type="ORF">H1_85</name>
</gene>
<organism evidence="2 3">
    <name type="scientific">Enterococcus phage H1</name>
    <dbReference type="NCBI Taxonomy" id="2982918"/>
    <lineage>
        <taxon>Viruses</taxon>
        <taxon>Duplodnaviria</taxon>
        <taxon>Heunggongvirae</taxon>
        <taxon>Uroviricota</taxon>
        <taxon>Caudoviricetes</taxon>
    </lineage>
</organism>
<dbReference type="EMBL" id="OP534061">
    <property type="protein sequence ID" value="UYE92505.1"/>
    <property type="molecule type" value="Genomic_DNA"/>
</dbReference>
<proteinExistence type="predicted"/>